<evidence type="ECO:0000256" key="7">
    <source>
        <dbReference type="ARBA" id="ARBA00023136"/>
    </source>
</evidence>
<keyword evidence="2" id="KW-0813">Transport</keyword>
<keyword evidence="3" id="KW-1003">Cell membrane</keyword>
<feature type="transmembrane region" description="Helical" evidence="9">
    <location>
        <begin position="21"/>
        <end position="45"/>
    </location>
</feature>
<dbReference type="InterPro" id="IPR007387">
    <property type="entry name" value="TRAP_DctQ"/>
</dbReference>
<dbReference type="Pfam" id="PF04290">
    <property type="entry name" value="DctQ"/>
    <property type="match status" value="1"/>
</dbReference>
<gene>
    <name evidence="11" type="ORF">ACFPUZ_09365</name>
</gene>
<proteinExistence type="inferred from homology"/>
<organism evidence="11 12">
    <name type="scientific">Corynebacterium nasicanis</name>
    <dbReference type="NCBI Taxonomy" id="1448267"/>
    <lineage>
        <taxon>Bacteria</taxon>
        <taxon>Bacillati</taxon>
        <taxon>Actinomycetota</taxon>
        <taxon>Actinomycetes</taxon>
        <taxon>Mycobacteriales</taxon>
        <taxon>Corynebacteriaceae</taxon>
        <taxon>Corynebacterium</taxon>
    </lineage>
</organism>
<dbReference type="RefSeq" id="WP_377001652.1">
    <property type="nucleotide sequence ID" value="NZ_JBHSQE010000009.1"/>
</dbReference>
<comment type="similarity">
    <text evidence="8">Belongs to the TRAP transporter small permease family.</text>
</comment>
<keyword evidence="12" id="KW-1185">Reference proteome</keyword>
<feature type="transmembrane region" description="Helical" evidence="9">
    <location>
        <begin position="146"/>
        <end position="167"/>
    </location>
</feature>
<evidence type="ECO:0000256" key="4">
    <source>
        <dbReference type="ARBA" id="ARBA00022519"/>
    </source>
</evidence>
<evidence type="ECO:0000313" key="11">
    <source>
        <dbReference type="EMBL" id="MFC6147012.1"/>
    </source>
</evidence>
<keyword evidence="4" id="KW-0997">Cell inner membrane</keyword>
<evidence type="ECO:0000313" key="12">
    <source>
        <dbReference type="Proteomes" id="UP001596244"/>
    </source>
</evidence>
<feature type="transmembrane region" description="Helical" evidence="9">
    <location>
        <begin position="65"/>
        <end position="84"/>
    </location>
</feature>
<keyword evidence="6 9" id="KW-1133">Transmembrane helix</keyword>
<keyword evidence="7 9" id="KW-0472">Membrane</keyword>
<evidence type="ECO:0000256" key="3">
    <source>
        <dbReference type="ARBA" id="ARBA00022475"/>
    </source>
</evidence>
<dbReference type="PANTHER" id="PTHR35011">
    <property type="entry name" value="2,3-DIKETO-L-GULONATE TRAP TRANSPORTER SMALL PERMEASE PROTEIN YIAM"/>
    <property type="match status" value="1"/>
</dbReference>
<evidence type="ECO:0000256" key="9">
    <source>
        <dbReference type="SAM" id="Phobius"/>
    </source>
</evidence>
<evidence type="ECO:0000259" key="10">
    <source>
        <dbReference type="Pfam" id="PF04290"/>
    </source>
</evidence>
<protein>
    <submittedName>
        <fullName evidence="11">TRAP transporter small permease subunit</fullName>
    </submittedName>
</protein>
<name>A0ABW1QDW1_9CORY</name>
<comment type="subcellular location">
    <subcellularLocation>
        <location evidence="1">Cell inner membrane</location>
        <topology evidence="1">Multi-pass membrane protein</topology>
    </subcellularLocation>
</comment>
<comment type="caution">
    <text evidence="11">The sequence shown here is derived from an EMBL/GenBank/DDBJ whole genome shotgun (WGS) entry which is preliminary data.</text>
</comment>
<evidence type="ECO:0000256" key="2">
    <source>
        <dbReference type="ARBA" id="ARBA00022448"/>
    </source>
</evidence>
<keyword evidence="5 9" id="KW-0812">Transmembrane</keyword>
<dbReference type="EMBL" id="JBHSQE010000009">
    <property type="protein sequence ID" value="MFC6147012.1"/>
    <property type="molecule type" value="Genomic_DNA"/>
</dbReference>
<dbReference type="Proteomes" id="UP001596244">
    <property type="component" value="Unassembled WGS sequence"/>
</dbReference>
<evidence type="ECO:0000256" key="5">
    <source>
        <dbReference type="ARBA" id="ARBA00022692"/>
    </source>
</evidence>
<feature type="transmembrane region" description="Helical" evidence="9">
    <location>
        <begin position="105"/>
        <end position="126"/>
    </location>
</feature>
<accession>A0ABW1QDW1</accession>
<evidence type="ECO:0000256" key="1">
    <source>
        <dbReference type="ARBA" id="ARBA00004429"/>
    </source>
</evidence>
<evidence type="ECO:0000256" key="6">
    <source>
        <dbReference type="ARBA" id="ARBA00022989"/>
    </source>
</evidence>
<reference evidence="12" key="1">
    <citation type="journal article" date="2019" name="Int. J. Syst. Evol. Microbiol.">
        <title>The Global Catalogue of Microorganisms (GCM) 10K type strain sequencing project: providing services to taxonomists for standard genome sequencing and annotation.</title>
        <authorList>
            <consortium name="The Broad Institute Genomics Platform"/>
            <consortium name="The Broad Institute Genome Sequencing Center for Infectious Disease"/>
            <person name="Wu L."/>
            <person name="Ma J."/>
        </authorList>
    </citation>
    <scope>NUCLEOTIDE SEQUENCE [LARGE SCALE GENOMIC DNA]</scope>
    <source>
        <strain evidence="12">CCUG 51943</strain>
    </source>
</reference>
<sequence length="178" mass="19004">MTTTTKLSSLVDNGAVAAFRRIINAITVVLATISGIAAVAMGLHVTADVVGRNLFNTPIAGTLEFITYWWMPVIIFLAIPYVEQKRAQITVTLMSDALTGRHKEVANIAITAVTLIIFLLVLYLAFNSFTDAMRIGQTSSGSVAVPIWLGKGVMLVGLLQAFLQMIVGSPKPAAMIAP</sequence>
<feature type="domain" description="Tripartite ATP-independent periplasmic transporters DctQ component" evidence="10">
    <location>
        <begin position="42"/>
        <end position="166"/>
    </location>
</feature>
<dbReference type="InterPro" id="IPR055348">
    <property type="entry name" value="DctQ"/>
</dbReference>
<evidence type="ECO:0000256" key="8">
    <source>
        <dbReference type="ARBA" id="ARBA00038436"/>
    </source>
</evidence>